<dbReference type="SUPFAM" id="SSF53474">
    <property type="entry name" value="alpha/beta-Hydrolases"/>
    <property type="match status" value="1"/>
</dbReference>
<organism evidence="2 3">
    <name type="scientific">Aphanomyces invadans</name>
    <dbReference type="NCBI Taxonomy" id="157072"/>
    <lineage>
        <taxon>Eukaryota</taxon>
        <taxon>Sar</taxon>
        <taxon>Stramenopiles</taxon>
        <taxon>Oomycota</taxon>
        <taxon>Saprolegniomycetes</taxon>
        <taxon>Saprolegniales</taxon>
        <taxon>Verrucalvaceae</taxon>
        <taxon>Aphanomyces</taxon>
    </lineage>
</organism>
<dbReference type="InterPro" id="IPR000884">
    <property type="entry name" value="TSP1_rpt"/>
</dbReference>
<dbReference type="AlphaFoldDB" id="A0A418AIT0"/>
<dbReference type="GO" id="GO:0034338">
    <property type="term" value="F:short-chain carboxylesterase activity"/>
    <property type="evidence" value="ECO:0007669"/>
    <property type="project" value="TreeGrafter"/>
</dbReference>
<accession>A0A418AIT0</accession>
<dbReference type="PANTHER" id="PTHR10794:SF84">
    <property type="entry name" value="ESTERASE_LIPASE_THIOESTERASE FAMILY PROTEIN"/>
    <property type="match status" value="1"/>
</dbReference>
<proteinExistence type="inferred from homology"/>
<evidence type="ECO:0000256" key="1">
    <source>
        <dbReference type="ARBA" id="ARBA00010884"/>
    </source>
</evidence>
<dbReference type="SUPFAM" id="SSF82895">
    <property type="entry name" value="TSP-1 type 1 repeat"/>
    <property type="match status" value="2"/>
</dbReference>
<comment type="caution">
    <text evidence="2">The sequence shown here is derived from an EMBL/GenBank/DDBJ whole genome shotgun (WGS) entry which is preliminary data.</text>
</comment>
<dbReference type="GO" id="GO:0047372">
    <property type="term" value="F:monoacylglycerol lipase activity"/>
    <property type="evidence" value="ECO:0007669"/>
    <property type="project" value="TreeGrafter"/>
</dbReference>
<comment type="similarity">
    <text evidence="1">Belongs to the AB hydrolase superfamily. AB hydrolase 4 family.</text>
</comment>
<evidence type="ECO:0008006" key="4">
    <source>
        <dbReference type="Google" id="ProtNLM"/>
    </source>
</evidence>
<dbReference type="EMBL" id="QUSY01001892">
    <property type="protein sequence ID" value="RHY23207.1"/>
    <property type="molecule type" value="Genomic_DNA"/>
</dbReference>
<dbReference type="PROSITE" id="PS50092">
    <property type="entry name" value="TSP1"/>
    <property type="match status" value="1"/>
</dbReference>
<dbReference type="VEuPathDB" id="FungiDB:H310_13717"/>
<protein>
    <recommendedName>
        <fullName evidence="4">AB hydrolase-1 domain-containing protein</fullName>
    </recommendedName>
</protein>
<dbReference type="InterPro" id="IPR036383">
    <property type="entry name" value="TSP1_rpt_sf"/>
</dbReference>
<dbReference type="Pfam" id="PF00090">
    <property type="entry name" value="TSP_1"/>
    <property type="match status" value="1"/>
</dbReference>
<dbReference type="SMART" id="SM00209">
    <property type="entry name" value="TSP1"/>
    <property type="match status" value="3"/>
</dbReference>
<dbReference type="VEuPathDB" id="FungiDB:H310_09632"/>
<dbReference type="InterPro" id="IPR029058">
    <property type="entry name" value="AB_hydrolase_fold"/>
</dbReference>
<reference evidence="2 3" key="1">
    <citation type="submission" date="2018-08" db="EMBL/GenBank/DDBJ databases">
        <title>Aphanomyces genome sequencing and annotation.</title>
        <authorList>
            <person name="Minardi D."/>
            <person name="Oidtmann B."/>
            <person name="Van Der Giezen M."/>
            <person name="Studholme D.J."/>
        </authorList>
    </citation>
    <scope>NUCLEOTIDE SEQUENCE [LARGE SCALE GENOMIC DNA]</scope>
    <source>
        <strain evidence="2 3">NJM0002</strain>
    </source>
</reference>
<dbReference type="Gene3D" id="3.40.50.1820">
    <property type="entry name" value="alpha/beta hydrolase"/>
    <property type="match status" value="1"/>
</dbReference>
<dbReference type="PANTHER" id="PTHR10794">
    <property type="entry name" value="ABHYDROLASE DOMAIN-CONTAINING PROTEIN"/>
    <property type="match status" value="1"/>
</dbReference>
<evidence type="ECO:0000313" key="3">
    <source>
        <dbReference type="Proteomes" id="UP000285060"/>
    </source>
</evidence>
<evidence type="ECO:0000313" key="2">
    <source>
        <dbReference type="EMBL" id="RHY23207.1"/>
    </source>
</evidence>
<dbReference type="Proteomes" id="UP000285060">
    <property type="component" value="Unassembled WGS sequence"/>
</dbReference>
<dbReference type="InterPro" id="IPR050960">
    <property type="entry name" value="AB_hydrolase_4_sf"/>
</dbReference>
<gene>
    <name evidence="2" type="ORF">DYB32_009277</name>
</gene>
<name>A0A418AIT0_9STRA</name>
<keyword evidence="3" id="KW-1185">Reference proteome</keyword>
<dbReference type="Gene3D" id="2.20.100.10">
    <property type="entry name" value="Thrombospondin type-1 (TSP1) repeat"/>
    <property type="match status" value="2"/>
</dbReference>
<sequence>MPCPDLIESKPCDPEPCVLSAWSPLSECDLKTHLKTQTRTVVSPPYWGGAPCDALIRTEACPARDCVLSPWSALSECDLTTQKKTRTRSVVVAAEYGGAACSTELTQYEDCKPVNCKLTPFSDWICNPTTKEKTRSRSIEVMPLYGGTRCQVLSETAPCGGTPCQVLSETAPCGRPALSFPADVAQAVILNIFLADTISSTSSTNSDAMQALFSLAGLAKLVLGERERKKYAFIVYLVHCLHYHWAAKRPTHLQTLMVALSTTAPVIRYDRQLLTLSDGGTVSLDWAIPASSPDDPFHDSHLCCPAYTHDVREVVAFVCTHHIAKGVPLMGIGFSLGANILLKYVGEEGAACLLTAAVSVANPYDFVVTNLHITHSWFHRWVYNAAMTRSLLRMVFDETNAHEHLTKHPAVDIALLRNIKTLTEYDHHVSRHTFGYLTPMDIYRDASSAAYLKHIAIPTLCISAHDDPICPHTAIPYEECRSNPNIVLAVTHSGGHVGFFTSQHLFDDEPGMWCADVIAQYCDGIFRYPDDLQTSVHGTDHDVQACRRATTVDVTSLRSYQGWSSGLRYWQQNRADQAGEIREPNVVCAS</sequence>